<dbReference type="Pfam" id="PF00026">
    <property type="entry name" value="Asp"/>
    <property type="match status" value="1"/>
</dbReference>
<keyword evidence="3" id="KW-0064">Aspartyl protease</keyword>
<comment type="similarity">
    <text evidence="1">Belongs to the peptidase A1 family.</text>
</comment>
<keyword evidence="8" id="KW-1185">Reference proteome</keyword>
<dbReference type="GO" id="GO:0004190">
    <property type="term" value="F:aspartic-type endopeptidase activity"/>
    <property type="evidence" value="ECO:0007669"/>
    <property type="project" value="UniProtKB-KW"/>
</dbReference>
<name>A0A7J6LX56_PERCH</name>
<reference evidence="7 8" key="1">
    <citation type="submission" date="2020-04" db="EMBL/GenBank/DDBJ databases">
        <title>Perkinsus chesapeaki whole genome sequence.</title>
        <authorList>
            <person name="Bogema D.R."/>
        </authorList>
    </citation>
    <scope>NUCLEOTIDE SEQUENCE [LARGE SCALE GENOMIC DNA]</scope>
    <source>
        <strain evidence="7">ATCC PRA-425</strain>
    </source>
</reference>
<dbReference type="InterPro" id="IPR021109">
    <property type="entry name" value="Peptidase_aspartic_dom_sf"/>
</dbReference>
<keyword evidence="5" id="KW-0732">Signal</keyword>
<evidence type="ECO:0000256" key="1">
    <source>
        <dbReference type="ARBA" id="ARBA00007447"/>
    </source>
</evidence>
<dbReference type="CDD" id="cd05471">
    <property type="entry name" value="pepsin_like"/>
    <property type="match status" value="1"/>
</dbReference>
<dbReference type="SUPFAM" id="SSF50630">
    <property type="entry name" value="Acid proteases"/>
    <property type="match status" value="1"/>
</dbReference>
<dbReference type="InterPro" id="IPR001461">
    <property type="entry name" value="Aspartic_peptidase_A1"/>
</dbReference>
<protein>
    <recommendedName>
        <fullName evidence="6">Peptidase A1 domain-containing protein</fullName>
    </recommendedName>
</protein>
<dbReference type="PANTHER" id="PTHR47966:SF51">
    <property type="entry name" value="BETA-SITE APP-CLEAVING ENZYME, ISOFORM A-RELATED"/>
    <property type="match status" value="1"/>
</dbReference>
<keyword evidence="2" id="KW-0645">Protease</keyword>
<dbReference type="PROSITE" id="PS51767">
    <property type="entry name" value="PEPTIDASE_A1"/>
    <property type="match status" value="1"/>
</dbReference>
<dbReference type="AlphaFoldDB" id="A0A7J6LX56"/>
<dbReference type="Gene3D" id="2.40.70.10">
    <property type="entry name" value="Acid Proteases"/>
    <property type="match status" value="2"/>
</dbReference>
<sequence>MKPSAGQKQLSALWLLCLGSIDGTLLRLPISQTFITWENIFTVSMIVPIRADNQTLNLMMDTGTDTTFLLSNQSRCDGKPCGGSVFGCYQCELAVCDRESTEVVFGDDSSTSIVHHKGELELGGVRVSDVDFGIVKDYSTNGLPPHASLGLRLRSEDIDEDNDSDFVPILDQLVDKGIITGKKFSIYFEPKNMDEGELIIGGEDTTRYQEPLAHVPLTVGTNAWSVDLRRVEVAGQHINLPYTSYSAEIDSGATSLYAPREVTGPILEAINASLNAAGRYMLSRPSGYHELQSCSDRDYLPAINLALRGESDDAVNVTILKDLYVLEWPGGGRCSILIVELPGMFVVGLGLLRQYYLHYQAEKRQIGIALTKAKPTFRRLRRRVRKSQPSKVRTFPDA</sequence>
<comment type="caution">
    <text evidence="7">The sequence shown here is derived from an EMBL/GenBank/DDBJ whole genome shotgun (WGS) entry which is preliminary data.</text>
</comment>
<dbReference type="InterPro" id="IPR034164">
    <property type="entry name" value="Pepsin-like_dom"/>
</dbReference>
<dbReference type="PRINTS" id="PR00792">
    <property type="entry name" value="PEPSIN"/>
</dbReference>
<keyword evidence="4" id="KW-0378">Hydrolase</keyword>
<evidence type="ECO:0000313" key="7">
    <source>
        <dbReference type="EMBL" id="KAF4663381.1"/>
    </source>
</evidence>
<evidence type="ECO:0000256" key="2">
    <source>
        <dbReference type="ARBA" id="ARBA00022670"/>
    </source>
</evidence>
<feature type="domain" description="Peptidase A1" evidence="6">
    <location>
        <begin position="43"/>
        <end position="369"/>
    </location>
</feature>
<gene>
    <name evidence="7" type="ORF">FOL47_005770</name>
</gene>
<evidence type="ECO:0000256" key="3">
    <source>
        <dbReference type="ARBA" id="ARBA00022750"/>
    </source>
</evidence>
<feature type="chain" id="PRO_5029821145" description="Peptidase A1 domain-containing protein" evidence="5">
    <location>
        <begin position="27"/>
        <end position="398"/>
    </location>
</feature>
<evidence type="ECO:0000256" key="5">
    <source>
        <dbReference type="SAM" id="SignalP"/>
    </source>
</evidence>
<dbReference type="PANTHER" id="PTHR47966">
    <property type="entry name" value="BETA-SITE APP-CLEAVING ENZYME, ISOFORM A-RELATED"/>
    <property type="match status" value="1"/>
</dbReference>
<evidence type="ECO:0000256" key="4">
    <source>
        <dbReference type="ARBA" id="ARBA00022801"/>
    </source>
</evidence>
<evidence type="ECO:0000313" key="8">
    <source>
        <dbReference type="Proteomes" id="UP000591131"/>
    </source>
</evidence>
<dbReference type="OrthoDB" id="15189at2759"/>
<evidence type="ECO:0000259" key="6">
    <source>
        <dbReference type="PROSITE" id="PS51767"/>
    </source>
</evidence>
<proteinExistence type="inferred from homology"/>
<dbReference type="Proteomes" id="UP000591131">
    <property type="component" value="Unassembled WGS sequence"/>
</dbReference>
<dbReference type="EMBL" id="JAAPAO010000319">
    <property type="protein sequence ID" value="KAF4663381.1"/>
    <property type="molecule type" value="Genomic_DNA"/>
</dbReference>
<dbReference type="GO" id="GO:0006508">
    <property type="term" value="P:proteolysis"/>
    <property type="evidence" value="ECO:0007669"/>
    <property type="project" value="UniProtKB-KW"/>
</dbReference>
<organism evidence="7 8">
    <name type="scientific">Perkinsus chesapeaki</name>
    <name type="common">Clam parasite</name>
    <name type="synonym">Perkinsus andrewsi</name>
    <dbReference type="NCBI Taxonomy" id="330153"/>
    <lineage>
        <taxon>Eukaryota</taxon>
        <taxon>Sar</taxon>
        <taxon>Alveolata</taxon>
        <taxon>Perkinsozoa</taxon>
        <taxon>Perkinsea</taxon>
        <taxon>Perkinsida</taxon>
        <taxon>Perkinsidae</taxon>
        <taxon>Perkinsus</taxon>
    </lineage>
</organism>
<dbReference type="InterPro" id="IPR033121">
    <property type="entry name" value="PEPTIDASE_A1"/>
</dbReference>
<accession>A0A7J6LX56</accession>
<feature type="signal peptide" evidence="5">
    <location>
        <begin position="1"/>
        <end position="26"/>
    </location>
</feature>